<feature type="transmembrane region" description="Helical" evidence="5">
    <location>
        <begin position="152"/>
        <end position="175"/>
    </location>
</feature>
<dbReference type="InterPro" id="IPR007016">
    <property type="entry name" value="O-antigen_ligase-rel_domated"/>
</dbReference>
<evidence type="ECO:0000256" key="1">
    <source>
        <dbReference type="ARBA" id="ARBA00004141"/>
    </source>
</evidence>
<dbReference type="PANTHER" id="PTHR37422:SF13">
    <property type="entry name" value="LIPOPOLYSACCHARIDE BIOSYNTHESIS PROTEIN PA4999-RELATED"/>
    <property type="match status" value="1"/>
</dbReference>
<evidence type="ECO:0000256" key="3">
    <source>
        <dbReference type="ARBA" id="ARBA00022989"/>
    </source>
</evidence>
<gene>
    <name evidence="7" type="ORF">HRJ53_27245</name>
</gene>
<dbReference type="AlphaFoldDB" id="A0A7V8NWE8"/>
<evidence type="ECO:0000313" key="7">
    <source>
        <dbReference type="EMBL" id="MBA0088702.1"/>
    </source>
</evidence>
<dbReference type="GO" id="GO:0016874">
    <property type="term" value="F:ligase activity"/>
    <property type="evidence" value="ECO:0007669"/>
    <property type="project" value="UniProtKB-KW"/>
</dbReference>
<dbReference type="Proteomes" id="UP000567293">
    <property type="component" value="Unassembled WGS sequence"/>
</dbReference>
<evidence type="ECO:0000256" key="2">
    <source>
        <dbReference type="ARBA" id="ARBA00022692"/>
    </source>
</evidence>
<keyword evidence="2 5" id="KW-0812">Transmembrane</keyword>
<feature type="transmembrane region" description="Helical" evidence="5">
    <location>
        <begin position="12"/>
        <end position="27"/>
    </location>
</feature>
<proteinExistence type="predicted"/>
<accession>A0A7V8NWE8</accession>
<keyword evidence="8" id="KW-1185">Reference proteome</keyword>
<dbReference type="InterPro" id="IPR051533">
    <property type="entry name" value="WaaL-like"/>
</dbReference>
<evidence type="ECO:0000259" key="6">
    <source>
        <dbReference type="Pfam" id="PF04932"/>
    </source>
</evidence>
<dbReference type="PANTHER" id="PTHR37422">
    <property type="entry name" value="TEICHURONIC ACID BIOSYNTHESIS PROTEIN TUAE"/>
    <property type="match status" value="1"/>
</dbReference>
<feature type="domain" description="O-antigen ligase-related" evidence="6">
    <location>
        <begin position="17"/>
        <end position="168"/>
    </location>
</feature>
<dbReference type="EMBL" id="JACDQQ010002638">
    <property type="protein sequence ID" value="MBA0088702.1"/>
    <property type="molecule type" value="Genomic_DNA"/>
</dbReference>
<keyword evidence="4 5" id="KW-0472">Membrane</keyword>
<comment type="subcellular location">
    <subcellularLocation>
        <location evidence="1">Membrane</location>
        <topology evidence="1">Multi-pass membrane protein</topology>
    </subcellularLocation>
</comment>
<dbReference type="Pfam" id="PF04932">
    <property type="entry name" value="Wzy_C"/>
    <property type="match status" value="1"/>
</dbReference>
<evidence type="ECO:0000313" key="8">
    <source>
        <dbReference type="Proteomes" id="UP000567293"/>
    </source>
</evidence>
<reference evidence="7" key="1">
    <citation type="submission" date="2020-06" db="EMBL/GenBank/DDBJ databases">
        <title>Legume-microbial interactions unlock mineral nutrients during tropical forest succession.</title>
        <authorList>
            <person name="Epihov D.Z."/>
        </authorList>
    </citation>
    <scope>NUCLEOTIDE SEQUENCE [LARGE SCALE GENOMIC DNA]</scope>
    <source>
        <strain evidence="7">Pan2503</strain>
    </source>
</reference>
<evidence type="ECO:0000256" key="5">
    <source>
        <dbReference type="SAM" id="Phobius"/>
    </source>
</evidence>
<name>A0A7V8NWE8_9BACT</name>
<feature type="transmembrane region" description="Helical" evidence="5">
    <location>
        <begin position="56"/>
        <end position="73"/>
    </location>
</feature>
<keyword evidence="3 5" id="KW-1133">Transmembrane helix</keyword>
<keyword evidence="7" id="KW-0436">Ligase</keyword>
<evidence type="ECO:0000256" key="4">
    <source>
        <dbReference type="ARBA" id="ARBA00023136"/>
    </source>
</evidence>
<sequence>MLFTNLGRPYKILASAVIALGGVALILTFSRGGWMALAISLILFGFFLGRRRGLSLRGPIAILVILTLLYLPFRNVISTRLFGDDKGSAASRIPLMYLAFRIFADNPVLGVGANNFSVAMGPYLTAEFRQPALPCQEATCRQGFVYAVHDKYLLVLCETGIGGLAAFLAFLFAALRRGWRCWNFSDSFLSPLALGLLVGIAGHMVHLNVDIFRGRPMQQMIWVVAALLVAMHRMHAKASVSEISS</sequence>
<organism evidence="7 8">
    <name type="scientific">Candidatus Acidiferrum panamense</name>
    <dbReference type="NCBI Taxonomy" id="2741543"/>
    <lineage>
        <taxon>Bacteria</taxon>
        <taxon>Pseudomonadati</taxon>
        <taxon>Acidobacteriota</taxon>
        <taxon>Terriglobia</taxon>
        <taxon>Candidatus Acidiferrales</taxon>
        <taxon>Candidatus Acidiferrum</taxon>
    </lineage>
</organism>
<dbReference type="GO" id="GO:0016020">
    <property type="term" value="C:membrane"/>
    <property type="evidence" value="ECO:0007669"/>
    <property type="project" value="UniProtKB-SubCell"/>
</dbReference>
<feature type="transmembrane region" description="Helical" evidence="5">
    <location>
        <begin position="187"/>
        <end position="207"/>
    </location>
</feature>
<protein>
    <submittedName>
        <fullName evidence="7">O-antigen ligase family protein</fullName>
    </submittedName>
</protein>
<comment type="caution">
    <text evidence="7">The sequence shown here is derived from an EMBL/GenBank/DDBJ whole genome shotgun (WGS) entry which is preliminary data.</text>
</comment>